<sequence>MQSSIRGRGAVPFSLRQHRRAAHKPRLSSHVFSKDIASSSGSKNPRLRYIVPTEPRRALPCPVVRTPLPRWQSADLRVPPIYIQGRFGVLRTFERRAPTILWCSVFLIKKSLCLEVQASSDAEEAPFPMNHDLLQRQAPTAFYLFLEKPLFRGATPLERAEPFSTKHWIITRYFHKSLWVE</sequence>
<keyword evidence="2" id="KW-1185">Reference proteome</keyword>
<dbReference type="Proteomes" id="UP000479000">
    <property type="component" value="Unassembled WGS sequence"/>
</dbReference>
<protein>
    <submittedName>
        <fullName evidence="1">Uncharacterized protein</fullName>
    </submittedName>
</protein>
<reference evidence="1 2" key="1">
    <citation type="submission" date="2020-02" db="EMBL/GenBank/DDBJ databases">
        <authorList>
            <person name="Ferguson B K."/>
        </authorList>
    </citation>
    <scope>NUCLEOTIDE SEQUENCE [LARGE SCALE GENOMIC DNA]</scope>
</reference>
<dbReference type="EMBL" id="CADCXU010004446">
    <property type="protein sequence ID" value="CAA9996172.1"/>
    <property type="molecule type" value="Genomic_DNA"/>
</dbReference>
<dbReference type="AlphaFoldDB" id="A0A6H5G1F8"/>
<organism evidence="1 2">
    <name type="scientific">Nesidiocoris tenuis</name>
    <dbReference type="NCBI Taxonomy" id="355587"/>
    <lineage>
        <taxon>Eukaryota</taxon>
        <taxon>Metazoa</taxon>
        <taxon>Ecdysozoa</taxon>
        <taxon>Arthropoda</taxon>
        <taxon>Hexapoda</taxon>
        <taxon>Insecta</taxon>
        <taxon>Pterygota</taxon>
        <taxon>Neoptera</taxon>
        <taxon>Paraneoptera</taxon>
        <taxon>Hemiptera</taxon>
        <taxon>Heteroptera</taxon>
        <taxon>Panheteroptera</taxon>
        <taxon>Cimicomorpha</taxon>
        <taxon>Miridae</taxon>
        <taxon>Dicyphina</taxon>
        <taxon>Nesidiocoris</taxon>
    </lineage>
</organism>
<accession>A0A6H5G1F8</accession>
<evidence type="ECO:0000313" key="2">
    <source>
        <dbReference type="Proteomes" id="UP000479000"/>
    </source>
</evidence>
<gene>
    <name evidence="1" type="ORF">NTEN_LOCUS2763</name>
</gene>
<evidence type="ECO:0000313" key="1">
    <source>
        <dbReference type="EMBL" id="CAA9996172.1"/>
    </source>
</evidence>
<feature type="non-terminal residue" evidence="1">
    <location>
        <position position="181"/>
    </location>
</feature>
<name>A0A6H5G1F8_9HEMI</name>
<proteinExistence type="predicted"/>